<organism evidence="2">
    <name type="scientific">Curvibacter symbiont subsp. Hydra magnipapillata</name>
    <dbReference type="NCBI Taxonomy" id="667019"/>
    <lineage>
        <taxon>Bacteria</taxon>
        <taxon>Pseudomonadati</taxon>
        <taxon>Pseudomonadota</taxon>
        <taxon>Betaproteobacteria</taxon>
        <taxon>Burkholderiales</taxon>
        <taxon>Comamonadaceae</taxon>
        <taxon>Curvibacter</taxon>
    </lineage>
</organism>
<proteinExistence type="predicted"/>
<evidence type="ECO:0000313" key="2">
    <source>
        <dbReference type="EMBL" id="CBA30152.1"/>
    </source>
</evidence>
<name>C9YBY3_CURXX</name>
<dbReference type="CDD" id="cd00397">
    <property type="entry name" value="DNA_BRE_C"/>
    <property type="match status" value="1"/>
</dbReference>
<accession>C9YBY3</accession>
<dbReference type="Gene3D" id="1.10.443.10">
    <property type="entry name" value="Intergrase catalytic core"/>
    <property type="match status" value="1"/>
</dbReference>
<gene>
    <name evidence="2" type="ORF">Csp_C22120</name>
</gene>
<dbReference type="GO" id="GO:0015074">
    <property type="term" value="P:DNA integration"/>
    <property type="evidence" value="ECO:0007669"/>
    <property type="project" value="InterPro"/>
</dbReference>
<protein>
    <submittedName>
        <fullName evidence="2">Uncharacterized protein</fullName>
    </submittedName>
</protein>
<dbReference type="GO" id="GO:0006310">
    <property type="term" value="P:DNA recombination"/>
    <property type="evidence" value="ECO:0007669"/>
    <property type="project" value="UniProtKB-KW"/>
</dbReference>
<evidence type="ECO:0000256" key="1">
    <source>
        <dbReference type="ARBA" id="ARBA00023172"/>
    </source>
</evidence>
<dbReference type="GO" id="GO:0003677">
    <property type="term" value="F:DNA binding"/>
    <property type="evidence" value="ECO:0007669"/>
    <property type="project" value="InterPro"/>
</dbReference>
<dbReference type="EMBL" id="FN543105">
    <property type="protein sequence ID" value="CBA30152.1"/>
    <property type="molecule type" value="Genomic_DNA"/>
</dbReference>
<keyword evidence="1" id="KW-0233">DNA recombination</keyword>
<dbReference type="AlphaFoldDB" id="C9YBY3"/>
<dbReference type="InterPro" id="IPR013762">
    <property type="entry name" value="Integrase-like_cat_sf"/>
</dbReference>
<dbReference type="InterPro" id="IPR011010">
    <property type="entry name" value="DNA_brk_join_enz"/>
</dbReference>
<dbReference type="SUPFAM" id="SSF56349">
    <property type="entry name" value="DNA breaking-rejoining enzymes"/>
    <property type="match status" value="1"/>
</dbReference>
<sequence length="711" mass="80772">MTGALPDTLEQFFDTSSRSFDRLYRPAWLLNDLADPVWHIKFGENIRKVEGVVKGAARIRWALRLPDGRLTDRSHNRLLEHAKLLLVAAFDGATSSSKTLAIVATYHRHLMWLVEYWVTHGPGLHQQQGLLGLDVDTVETFVAIYAMNGVAGISRACKRWDEWVVERLQDEALQIDAAIEVMSSEERARLRIGLGAVRNTSAESLHAKSDSFDEGHYVSARVLLHRMHAYDLRGVVRGKFIEEAIGVEASRIPRIAALLVHLQRYEICHDYSYRAIPRCGYRTEPLLGRLSLAERAEKPLKVWGVLNWVRQASQTLTLIPELASNTFADPTEVGERLARFNARREGRTKSIPTPIALQLTTFCIDWMQHVEPQLRGLVEMVFESLSRNSEAGPSELQRLLEGIPVPAALRRFGARRFWGRSLWKDRHGCNVDRGEEQKTELAITDLLNVHVAVCFVLVAMLSCCRRSEVLTLSKDAIQYRGGRAYIRVLLRKTGADEARLSVLKPVPMIVSRCFESLSAITAVLNRYRPTRDAHVASLVFRKFNRNGLSEIAQTIYAHLDLVSEVANLRTDDKRLWHIRPHELRRFFALSFFHDGGRENSLPALSWFMGHREIHMTWRYVREELSGAELSEAEAALAAAAVYSDDEAASVQRLRRMLLKHFGVEELKVLSEAVVQEYLEMLHESGTFTATPVQVRGMSGMRFTVLITIHRH</sequence>
<reference evidence="2" key="1">
    <citation type="journal article" date="2010" name="Nature">
        <title>The Dynamic genome of Hydra.</title>
        <authorList>
            <person name="Chapman J.A."/>
            <person name="Kirkness E.F."/>
            <person name="Simakov O."/>
            <person name="Hampson S.E."/>
            <person name="Mitros T."/>
            <person name="Weinmaier T."/>
            <person name="Rattei T."/>
            <person name="Balasubramanian P.G."/>
            <person name="Borman J."/>
            <person name="Busam D."/>
            <person name="Disbennett K."/>
            <person name="Pfannkoch C."/>
            <person name="Sumin N."/>
            <person name="Sutton G."/>
            <person name="Viswanathan L."/>
            <person name="Walenz B."/>
            <person name="Goodstein D.M."/>
            <person name="Hellsten U."/>
            <person name="Kawashima T."/>
            <person name="Prochnik S.E."/>
            <person name="Putnam N.H."/>
            <person name="Shu S."/>
            <person name="Blumberg B."/>
            <person name="Dana C.E."/>
            <person name="Gee L."/>
            <person name="Kibler D.F."/>
            <person name="Law L."/>
            <person name="Lindgens D."/>
            <person name="Martinez D.E."/>
            <person name="Peng J."/>
            <person name="Wigge P.A."/>
            <person name="Bertulat B."/>
            <person name="Guder C."/>
            <person name="Nakamura Y."/>
            <person name="Ozbek S."/>
            <person name="Watanabe H."/>
            <person name="Khalturin K."/>
            <person name="Hemmrich G."/>
            <person name="Franke A."/>
            <person name="Augustin R."/>
            <person name="Fraune S."/>
            <person name="Hayakawa E."/>
            <person name="Hayakawa S."/>
            <person name="Hirose M."/>
            <person name="Hwang J."/>
            <person name="Ikeo K."/>
            <person name="Nishimiya-Fujisawa C."/>
            <person name="Ogura A."/>
            <person name="Takahashi T."/>
            <person name="Steinmetz P.R."/>
            <person name="Zhang X."/>
            <person name="Aufschnaiter R."/>
            <person name="Eder M.K."/>
            <person name="Gorny A.K."/>
            <person name="Salvenmoser W."/>
            <person name="Heimberg A.M."/>
            <person name="Wheeler B.M."/>
            <person name="Peterson K.J."/>
            <person name="Boettger A."/>
            <person name="Tischler P."/>
            <person name="Wolf A."/>
            <person name="Gojobori T."/>
            <person name="Remington K.A."/>
            <person name="Strausberg R.L."/>
            <person name="Venter J."/>
            <person name="Technau U."/>
            <person name="Hobmayer B."/>
            <person name="Bosch T.C."/>
            <person name="Holstein T.W."/>
            <person name="Fujisawa T."/>
            <person name="Bode H.R."/>
            <person name="David C.N."/>
            <person name="Rokhsar D.S."/>
            <person name="Steele R.E."/>
        </authorList>
    </citation>
    <scope>NUCLEOTIDE SEQUENCE</scope>
</reference>